<dbReference type="Pfam" id="PF13663">
    <property type="entry name" value="DUF4148"/>
    <property type="match status" value="1"/>
</dbReference>
<accession>A0AB73ICZ4</accession>
<name>A0AB73ICZ4_9BURK</name>
<reference evidence="3" key="1">
    <citation type="submission" date="2023-07" db="EMBL/GenBank/DDBJ databases">
        <title>Sorghum-associated microbial communities from plants grown in Nebraska, USA.</title>
        <authorList>
            <person name="Schachtman D."/>
        </authorList>
    </citation>
    <scope>NUCLEOTIDE SEQUENCE</scope>
    <source>
        <strain evidence="3">DS1061</strain>
    </source>
</reference>
<evidence type="ECO:0000313" key="4">
    <source>
        <dbReference type="Proteomes" id="UP001229486"/>
    </source>
</evidence>
<evidence type="ECO:0000256" key="2">
    <source>
        <dbReference type="SAM" id="SignalP"/>
    </source>
</evidence>
<feature type="chain" id="PRO_5044492791" description="DUF4148 domain-containing protein" evidence="2">
    <location>
        <begin position="26"/>
        <end position="114"/>
    </location>
</feature>
<feature type="signal peptide" evidence="2">
    <location>
        <begin position="1"/>
        <end position="25"/>
    </location>
</feature>
<organism evidence="3 4">
    <name type="scientific">Paraburkholderia caledonica</name>
    <dbReference type="NCBI Taxonomy" id="134536"/>
    <lineage>
        <taxon>Bacteria</taxon>
        <taxon>Pseudomonadati</taxon>
        <taxon>Pseudomonadota</taxon>
        <taxon>Betaproteobacteria</taxon>
        <taxon>Burkholderiales</taxon>
        <taxon>Burkholderiaceae</taxon>
        <taxon>Paraburkholderia</taxon>
    </lineage>
</organism>
<dbReference type="AlphaFoldDB" id="A0AB73ICZ4"/>
<evidence type="ECO:0008006" key="5">
    <source>
        <dbReference type="Google" id="ProtNLM"/>
    </source>
</evidence>
<feature type="compositionally biased region" description="Basic and acidic residues" evidence="1">
    <location>
        <begin position="84"/>
        <end position="99"/>
    </location>
</feature>
<keyword evidence="2" id="KW-0732">Signal</keyword>
<feature type="region of interest" description="Disordered" evidence="1">
    <location>
        <begin position="64"/>
        <end position="114"/>
    </location>
</feature>
<protein>
    <recommendedName>
        <fullName evidence="5">DUF4148 domain-containing protein</fullName>
    </recommendedName>
</protein>
<dbReference type="EMBL" id="JAURTK010000003">
    <property type="protein sequence ID" value="MDP9647895.1"/>
    <property type="molecule type" value="Genomic_DNA"/>
</dbReference>
<evidence type="ECO:0000256" key="1">
    <source>
        <dbReference type="SAM" id="MobiDB-lite"/>
    </source>
</evidence>
<sequence length="114" mass="12309">MNIKHLCLVFAFTAASFFSIGHASAQEKTRAEVRRELVDAQDNGLNFVTDASYPDVSPIYQHQVEQMKMLHSGKGPAPSSASDAGHKSEAPMDKSKSSDECVGPPGFCNPYFGS</sequence>
<dbReference type="InterPro" id="IPR025421">
    <property type="entry name" value="DUF4148"/>
</dbReference>
<proteinExistence type="predicted"/>
<evidence type="ECO:0000313" key="3">
    <source>
        <dbReference type="EMBL" id="MDP9647895.1"/>
    </source>
</evidence>
<comment type="caution">
    <text evidence="3">The sequence shown here is derived from an EMBL/GenBank/DDBJ whole genome shotgun (WGS) entry which is preliminary data.</text>
</comment>
<gene>
    <name evidence="3" type="ORF">J2793_003341</name>
</gene>
<dbReference type="Proteomes" id="UP001229486">
    <property type="component" value="Unassembled WGS sequence"/>
</dbReference>
<dbReference type="RefSeq" id="WP_392394010.1">
    <property type="nucleotide sequence ID" value="NZ_JAURTK010000003.1"/>
</dbReference>